<organism evidence="5 6">
    <name type="scientific">Gadus morhua</name>
    <name type="common">Atlantic cod</name>
    <dbReference type="NCBI Taxonomy" id="8049"/>
    <lineage>
        <taxon>Eukaryota</taxon>
        <taxon>Metazoa</taxon>
        <taxon>Chordata</taxon>
        <taxon>Craniata</taxon>
        <taxon>Vertebrata</taxon>
        <taxon>Euteleostomi</taxon>
        <taxon>Actinopterygii</taxon>
        <taxon>Neopterygii</taxon>
        <taxon>Teleostei</taxon>
        <taxon>Neoteleostei</taxon>
        <taxon>Acanthomorphata</taxon>
        <taxon>Zeiogadaria</taxon>
        <taxon>Gadariae</taxon>
        <taxon>Gadiformes</taxon>
        <taxon>Gadoidei</taxon>
        <taxon>Gadidae</taxon>
        <taxon>Gadus</taxon>
    </lineage>
</organism>
<dbReference type="Pfam" id="PF23344">
    <property type="entry name" value="ZP-N"/>
    <property type="match status" value="1"/>
</dbReference>
<dbReference type="SMART" id="SM00241">
    <property type="entry name" value="ZP"/>
    <property type="match status" value="1"/>
</dbReference>
<comment type="subcellular location">
    <subcellularLocation>
        <location evidence="3">Zona pellucida</location>
    </subcellularLocation>
    <subcellularLocation>
        <location evidence="3">Cell membrane</location>
        <topology evidence="3">Single-pass type I membrane protein</topology>
    </subcellularLocation>
</comment>
<dbReference type="GO" id="GO:0032190">
    <property type="term" value="F:acrosin binding"/>
    <property type="evidence" value="ECO:0007669"/>
    <property type="project" value="TreeGrafter"/>
</dbReference>
<dbReference type="OMA" id="HLDKACF"/>
<proteinExistence type="inferred from homology"/>
<keyword evidence="3" id="KW-0165">Cleavage on pair of basic residues</keyword>
<comment type="function">
    <text evidence="3">Component of the zona pellucida, an extracellular matrix surrounding oocytes which mediates sperm binding, induction of the acrosome reaction and prevents post-fertilization polyspermy. The zona pellucida is composed of 3 to 4 glycoproteins, ZP1, ZP2, ZP3, and ZP4. ZP3 is essential for sperm binding and zona matrix formation.</text>
</comment>
<dbReference type="GO" id="GO:0005886">
    <property type="term" value="C:plasma membrane"/>
    <property type="evidence" value="ECO:0007669"/>
    <property type="project" value="UniProtKB-SubCell"/>
</dbReference>
<dbReference type="InterPro" id="IPR048290">
    <property type="entry name" value="ZP_chr"/>
</dbReference>
<evidence type="ECO:0000256" key="2">
    <source>
        <dbReference type="ARBA" id="ARBA00023180"/>
    </source>
</evidence>
<dbReference type="GO" id="GO:0007339">
    <property type="term" value="P:binding of sperm to zona pellucida"/>
    <property type="evidence" value="ECO:0007669"/>
    <property type="project" value="UniProtKB-UniRule"/>
</dbReference>
<keyword evidence="1 3" id="KW-1015">Disulfide bond</keyword>
<dbReference type="GO" id="GO:0035805">
    <property type="term" value="C:egg coat"/>
    <property type="evidence" value="ECO:0007669"/>
    <property type="project" value="UniProtKB-SubCell"/>
</dbReference>
<feature type="signal peptide" evidence="3">
    <location>
        <begin position="1"/>
        <end position="20"/>
    </location>
</feature>
<sequence length="360" mass="40150">PKMSTSNYFLCMIVLRFVQGGLIADQSDLKIGQYAGLEIKCEETKIIPFLRKCLQLGDKAPKESCRATWSGPRPGPKSEMVIDARLKECGTESTVDGDWLIYYNHLVLCPAVPSTTRGSLMLNHVTTLIPVECHYKRRQMVSGQPLTPKWLPMTATTSAYGLLHFSLRTMTEGFTAPRSSSTNQQGETVFLEAGVEAPQHTSLRVYVDHCVASSSPEPLESPGYEFINNHGCLMDSLVPGSSSAFLPRRRDDRLLFSIPAFPFLHYSGIQMYISCHLRATLATKAPDSQNKACFFHSPTFSWCPAEGSVEICACCNSNNCSDAESERERPPHCKYPSIFTLSVSISYFCIPCFTFYLFRI</sequence>
<dbReference type="PRINTS" id="PR00023">
    <property type="entry name" value="ZPELLUCIDA"/>
</dbReference>
<comment type="similarity">
    <text evidence="3">Belongs to the ZP domain family. ZPC subfamily.</text>
</comment>
<evidence type="ECO:0000313" key="5">
    <source>
        <dbReference type="Ensembl" id="ENSGMOP00000053892.1"/>
    </source>
</evidence>
<keyword evidence="3" id="KW-0272">Extracellular matrix</keyword>
<keyword evidence="3" id="KW-1003">Cell membrane</keyword>
<keyword evidence="3" id="KW-0472">Membrane</keyword>
<keyword evidence="3" id="KW-0812">Transmembrane</keyword>
<keyword evidence="2" id="KW-0325">Glycoprotein</keyword>
<keyword evidence="6" id="KW-1185">Reference proteome</keyword>
<accession>A0A8C5C6E2</accession>
<evidence type="ECO:0000256" key="3">
    <source>
        <dbReference type="RuleBase" id="RU367066"/>
    </source>
</evidence>
<evidence type="ECO:0000313" key="6">
    <source>
        <dbReference type="Proteomes" id="UP000694546"/>
    </source>
</evidence>
<dbReference type="GeneTree" id="ENSGT01030000234567"/>
<feature type="chain" id="PRO_5044971998" description="Zona pellucida sperm-binding protein 3" evidence="3">
    <location>
        <begin position="21"/>
        <end position="360"/>
    </location>
</feature>
<comment type="PTM">
    <text evidence="3">Proteolytically cleaved before the transmembrane segment to yield the secreted ectodomain incorporated in the zona pellucida.</text>
</comment>
<dbReference type="InterPro" id="IPR055356">
    <property type="entry name" value="ZP-N"/>
</dbReference>
<feature type="transmembrane region" description="Helical" evidence="3">
    <location>
        <begin position="338"/>
        <end position="358"/>
    </location>
</feature>
<comment type="domain">
    <text evidence="3">The ZP domain is involved in the polymerization of the ZP proteins to form the zona pellucida.</text>
</comment>
<dbReference type="GO" id="GO:2000344">
    <property type="term" value="P:positive regulation of acrosome reaction"/>
    <property type="evidence" value="ECO:0007669"/>
    <property type="project" value="UniProtKB-UniRule"/>
</dbReference>
<reference evidence="5" key="1">
    <citation type="submission" date="2025-08" db="UniProtKB">
        <authorList>
            <consortium name="Ensembl"/>
        </authorList>
    </citation>
    <scope>IDENTIFICATION</scope>
</reference>
<dbReference type="InterPro" id="IPR042235">
    <property type="entry name" value="ZP-C_dom"/>
</dbReference>
<dbReference type="InterPro" id="IPR055355">
    <property type="entry name" value="ZP-C"/>
</dbReference>
<name>A0A8C5C6E2_GADMO</name>
<dbReference type="Proteomes" id="UP000694546">
    <property type="component" value="Chromosome 17"/>
</dbReference>
<dbReference type="GO" id="GO:0035804">
    <property type="term" value="F:structural constituent of egg coat"/>
    <property type="evidence" value="ECO:0007669"/>
    <property type="project" value="UniProtKB-UniRule"/>
</dbReference>
<dbReference type="PANTHER" id="PTHR11576:SF2">
    <property type="entry name" value="ZONA PELLUCIDA SPERM-BINDING PROTEIN 3"/>
    <property type="match status" value="1"/>
</dbReference>
<dbReference type="Gene3D" id="2.60.40.3210">
    <property type="entry name" value="Zona pellucida, ZP-N domain"/>
    <property type="match status" value="1"/>
</dbReference>
<keyword evidence="3" id="KW-1133">Transmembrane helix</keyword>
<dbReference type="PROSITE" id="PS51034">
    <property type="entry name" value="ZP_2"/>
    <property type="match status" value="1"/>
</dbReference>
<dbReference type="InterPro" id="IPR001507">
    <property type="entry name" value="ZP_dom"/>
</dbReference>
<dbReference type="Pfam" id="PF00100">
    <property type="entry name" value="Zona_pellucida"/>
    <property type="match status" value="1"/>
</dbReference>
<evidence type="ECO:0000256" key="1">
    <source>
        <dbReference type="ARBA" id="ARBA00023157"/>
    </source>
</evidence>
<dbReference type="PANTHER" id="PTHR11576">
    <property type="entry name" value="ZONA PELLUCIDA SPERM-BINDING PROTEIN 3"/>
    <property type="match status" value="1"/>
</dbReference>
<reference evidence="5" key="2">
    <citation type="submission" date="2025-09" db="UniProtKB">
        <authorList>
            <consortium name="Ensembl"/>
        </authorList>
    </citation>
    <scope>IDENTIFICATION</scope>
</reference>
<protein>
    <recommendedName>
        <fullName evidence="3">Zona pellucida sperm-binding protein 3</fullName>
    </recommendedName>
</protein>
<evidence type="ECO:0000259" key="4">
    <source>
        <dbReference type="PROSITE" id="PS51034"/>
    </source>
</evidence>
<feature type="domain" description="ZP" evidence="4">
    <location>
        <begin position="28"/>
        <end position="300"/>
    </location>
</feature>
<dbReference type="Ensembl" id="ENSGMOT00000076599.1">
    <property type="protein sequence ID" value="ENSGMOP00000053892.1"/>
    <property type="gene ID" value="ENSGMOG00000032441.1"/>
</dbReference>
<dbReference type="AlphaFoldDB" id="A0A8C5C6E2"/>
<dbReference type="GO" id="GO:0035803">
    <property type="term" value="P:egg coat formation"/>
    <property type="evidence" value="ECO:0007669"/>
    <property type="project" value="UniProtKB-UniRule"/>
</dbReference>
<keyword evidence="3" id="KW-0964">Secreted</keyword>
<keyword evidence="3" id="KW-0732">Signal</keyword>
<dbReference type="Gene3D" id="2.60.40.4100">
    <property type="entry name" value="Zona pellucida, ZP-C domain"/>
    <property type="match status" value="1"/>
</dbReference>